<keyword evidence="2" id="KW-1185">Reference proteome</keyword>
<proteinExistence type="predicted"/>
<evidence type="ECO:0000313" key="2">
    <source>
        <dbReference type="Proteomes" id="UP000199371"/>
    </source>
</evidence>
<dbReference type="AlphaFoldDB" id="A0A1H6J0D6"/>
<gene>
    <name evidence="1" type="ORF">SAMN05660691_00078</name>
</gene>
<evidence type="ECO:0000313" key="1">
    <source>
        <dbReference type="EMBL" id="SEH55362.1"/>
    </source>
</evidence>
<name>A0A1H6J0D6_9GAMM</name>
<dbReference type="STRING" id="173990.SAMN05660691_00078"/>
<dbReference type="EMBL" id="FNXF01000001">
    <property type="protein sequence ID" value="SEH55362.1"/>
    <property type="molecule type" value="Genomic_DNA"/>
</dbReference>
<organism evidence="1 2">
    <name type="scientific">Rheinheimera pacifica</name>
    <dbReference type="NCBI Taxonomy" id="173990"/>
    <lineage>
        <taxon>Bacteria</taxon>
        <taxon>Pseudomonadati</taxon>
        <taxon>Pseudomonadota</taxon>
        <taxon>Gammaproteobacteria</taxon>
        <taxon>Chromatiales</taxon>
        <taxon>Chromatiaceae</taxon>
        <taxon>Rheinheimera</taxon>
    </lineage>
</organism>
<reference evidence="2" key="1">
    <citation type="submission" date="2016-10" db="EMBL/GenBank/DDBJ databases">
        <authorList>
            <person name="Varghese N."/>
            <person name="Submissions S."/>
        </authorList>
    </citation>
    <scope>NUCLEOTIDE SEQUENCE [LARGE SCALE GENOMIC DNA]</scope>
    <source>
        <strain evidence="2">DSM 17616</strain>
    </source>
</reference>
<sequence>MVLRECAPCFDCGHELVEIDHFKNNEHEYYLVKVFGLEIQLCDFCDSDFGSYNPDYFGLKHGSVENHMSASYSDKIHKPEIETDYVCEKCSHRLKFLVFLKQSRNINGKNL</sequence>
<accession>A0A1H6J0D6</accession>
<dbReference type="Proteomes" id="UP000199371">
    <property type="component" value="Unassembled WGS sequence"/>
</dbReference>
<protein>
    <submittedName>
        <fullName evidence="1">Uncharacterized protein</fullName>
    </submittedName>
</protein>